<dbReference type="PANTHER" id="PTHR28139:SF1">
    <property type="entry name" value="UPF0768 PROTEIN YBL029C-A"/>
    <property type="match status" value="1"/>
</dbReference>
<dbReference type="OrthoDB" id="5545479at2759"/>
<proteinExistence type="predicted"/>
<name>I2H925_HENB6</name>
<dbReference type="STRING" id="1071380.I2H925"/>
<dbReference type="eggNOG" id="ENOG502S9ZA">
    <property type="taxonomic scope" value="Eukaryota"/>
</dbReference>
<evidence type="ECO:0000313" key="1">
    <source>
        <dbReference type="EMBL" id="CCH62877.1"/>
    </source>
</evidence>
<accession>I2H925</accession>
<reference evidence="1 2" key="1">
    <citation type="journal article" date="2011" name="Proc. Natl. Acad. Sci. U.S.A.">
        <title>Evolutionary erosion of yeast sex chromosomes by mating-type switching accidents.</title>
        <authorList>
            <person name="Gordon J.L."/>
            <person name="Armisen D."/>
            <person name="Proux-Wera E."/>
            <person name="Oheigeartaigh S.S."/>
            <person name="Byrne K.P."/>
            <person name="Wolfe K.H."/>
        </authorList>
    </citation>
    <scope>NUCLEOTIDE SEQUENCE [LARGE SCALE GENOMIC DNA]</scope>
    <source>
        <strain evidence="2">ATCC 34711 / CBS 6284 / DSM 70876 / NBRC 10599 / NRRL Y-10934 / UCD 77-7</strain>
    </source>
</reference>
<sequence>MFLFIPILCGVNSRDTNYIPKKKKDQEVLSAGEYQGLYCPHCHNYSVSPIKNRKVFELYFIPLIPFKAHKQLHCSICNWRQNVNSDYELNTIVKSQKNIKMG</sequence>
<keyword evidence="2" id="KW-1185">Reference proteome</keyword>
<protein>
    <submittedName>
        <fullName evidence="1">Uncharacterized protein</fullName>
    </submittedName>
</protein>
<dbReference type="InParanoid" id="I2H925"/>
<dbReference type="AlphaFoldDB" id="I2H925"/>
<dbReference type="OMA" id="CPICNWR"/>
<dbReference type="GeneID" id="14498054"/>
<dbReference type="FunCoup" id="I2H925">
    <property type="interactions" value="73"/>
</dbReference>
<dbReference type="KEGG" id="tbl:TBLA_0I02190"/>
<dbReference type="PANTHER" id="PTHR28139">
    <property type="entry name" value="UPF0768 PROTEIN YBL029C-A"/>
    <property type="match status" value="1"/>
</dbReference>
<dbReference type="EMBL" id="HE806324">
    <property type="protein sequence ID" value="CCH62877.1"/>
    <property type="molecule type" value="Genomic_DNA"/>
</dbReference>
<evidence type="ECO:0000313" key="2">
    <source>
        <dbReference type="Proteomes" id="UP000002866"/>
    </source>
</evidence>
<dbReference type="RefSeq" id="XP_004182396.1">
    <property type="nucleotide sequence ID" value="XM_004182348.1"/>
</dbReference>
<dbReference type="HOGENOM" id="CLU_115926_1_0_1"/>
<gene>
    <name evidence="1" type="primary">TBLA0I02190</name>
    <name evidence="1" type="ORF">TBLA_0I02190</name>
</gene>
<dbReference type="Proteomes" id="UP000002866">
    <property type="component" value="Chromosome 9"/>
</dbReference>
<organism evidence="1 2">
    <name type="scientific">Henningerozyma blattae (strain ATCC 34711 / CBS 6284 / DSM 70876 / NBRC 10599 / NRRL Y-10934 / UCD 77-7)</name>
    <name type="common">Yeast</name>
    <name type="synonym">Tetrapisispora blattae</name>
    <dbReference type="NCBI Taxonomy" id="1071380"/>
    <lineage>
        <taxon>Eukaryota</taxon>
        <taxon>Fungi</taxon>
        <taxon>Dikarya</taxon>
        <taxon>Ascomycota</taxon>
        <taxon>Saccharomycotina</taxon>
        <taxon>Saccharomycetes</taxon>
        <taxon>Saccharomycetales</taxon>
        <taxon>Saccharomycetaceae</taxon>
        <taxon>Henningerozyma</taxon>
    </lineage>
</organism>